<feature type="binding site" evidence="4">
    <location>
        <position position="54"/>
    </location>
    <ligand>
        <name>substrate</name>
    </ligand>
</feature>
<dbReference type="SUPFAM" id="SSF48208">
    <property type="entry name" value="Six-hairpin glycosidases"/>
    <property type="match status" value="1"/>
</dbReference>
<proteinExistence type="inferred from homology"/>
<keyword evidence="6" id="KW-1185">Reference proteome</keyword>
<evidence type="ECO:0000256" key="4">
    <source>
        <dbReference type="PIRSR" id="PIRSR610905-2"/>
    </source>
</evidence>
<feature type="active site" description="Proton donor" evidence="3">
    <location>
        <position position="111"/>
    </location>
</feature>
<protein>
    <submittedName>
        <fullName evidence="5">Glycosyl hydrolase family 88</fullName>
    </submittedName>
</protein>
<evidence type="ECO:0000313" key="6">
    <source>
        <dbReference type="Proteomes" id="UP000277864"/>
    </source>
</evidence>
<dbReference type="OrthoDB" id="428577at2"/>
<dbReference type="Pfam" id="PF07470">
    <property type="entry name" value="Glyco_hydro_88"/>
    <property type="match status" value="1"/>
</dbReference>
<dbReference type="InterPro" id="IPR012341">
    <property type="entry name" value="6hp_glycosidase-like_sf"/>
</dbReference>
<dbReference type="InterPro" id="IPR008928">
    <property type="entry name" value="6-hairpin_glycosidase_sf"/>
</dbReference>
<dbReference type="Proteomes" id="UP000277864">
    <property type="component" value="Unassembled WGS sequence"/>
</dbReference>
<dbReference type="GO" id="GO:0052757">
    <property type="term" value="F:chondroitin hydrolase activity"/>
    <property type="evidence" value="ECO:0007669"/>
    <property type="project" value="TreeGrafter"/>
</dbReference>
<organism evidence="5 6">
    <name type="scientific">Vagococcus humatus</name>
    <dbReference type="NCBI Taxonomy" id="1889241"/>
    <lineage>
        <taxon>Bacteria</taxon>
        <taxon>Bacillati</taxon>
        <taxon>Bacillota</taxon>
        <taxon>Bacilli</taxon>
        <taxon>Lactobacillales</taxon>
        <taxon>Enterococcaceae</taxon>
        <taxon>Vagococcus</taxon>
    </lineage>
</organism>
<evidence type="ECO:0000313" key="5">
    <source>
        <dbReference type="EMBL" id="RST89147.1"/>
    </source>
</evidence>
<accession>A0A3R9ZW48</accession>
<feature type="active site" description="Nucleophile" evidence="3">
    <location>
        <position position="54"/>
    </location>
</feature>
<comment type="similarity">
    <text evidence="2">Belongs to the glycosyl hydrolase 88 family.</text>
</comment>
<evidence type="ECO:0000256" key="2">
    <source>
        <dbReference type="ARBA" id="ARBA00038358"/>
    </source>
</evidence>
<dbReference type="InterPro" id="IPR052369">
    <property type="entry name" value="UG_Glycosaminoglycan_Hydrolase"/>
</dbReference>
<dbReference type="AlphaFoldDB" id="A0A3R9ZW48"/>
<feature type="binding site" evidence="4">
    <location>
        <position position="111"/>
    </location>
    <ligand>
        <name>substrate</name>
    </ligand>
</feature>
<feature type="binding site" evidence="4">
    <location>
        <position position="187"/>
    </location>
    <ligand>
        <name>substrate</name>
    </ligand>
</feature>
<dbReference type="PANTHER" id="PTHR36845:SF1">
    <property type="entry name" value="HYDROLASE, PUTATIVE (AFU_ORTHOLOGUE AFUA_7G05090)-RELATED"/>
    <property type="match status" value="1"/>
</dbReference>
<dbReference type="Gene3D" id="1.50.10.10">
    <property type="match status" value="1"/>
</dbReference>
<name>A0A3R9ZW48_9ENTE</name>
<evidence type="ECO:0000256" key="3">
    <source>
        <dbReference type="PIRSR" id="PIRSR610905-1"/>
    </source>
</evidence>
<feature type="binding site" evidence="4">
    <location>
        <position position="183"/>
    </location>
    <ligand>
        <name>substrate</name>
    </ligand>
</feature>
<keyword evidence="1 5" id="KW-0378">Hydrolase</keyword>
<dbReference type="EMBL" id="PXZH01000003">
    <property type="protein sequence ID" value="RST89147.1"/>
    <property type="molecule type" value="Genomic_DNA"/>
</dbReference>
<dbReference type="PANTHER" id="PTHR36845">
    <property type="entry name" value="HYDROLASE, PUTATIVE (AFU_ORTHOLOGUE AFUA_7G05090)-RELATED"/>
    <property type="match status" value="1"/>
</dbReference>
<dbReference type="InterPro" id="IPR010905">
    <property type="entry name" value="Glyco_hydro_88"/>
</dbReference>
<sequence length="331" mass="37699">MVEEDISWWTNGFWGGQLWQLYNSSKNEKYKKAAEKNEELLDKALMLFEDLHHDVGFMWQLTSVANYKQTGNEVSRTRGLHAATLLAGRYNPKGKFLRCWNEEKTGWVIIDSLMNVPLLYWATEETGDPRFKEIAEEHVNTVLTYMVRPDGSCSHIAVFDPKTGEYIKELAGQGYAADSAWTRGQSWGIYGLALSYKYTKNTDYLVAAKKVANYFIANISQSGYIPLVDFRAPKDDERHDTSAGLCAACGLLELSSHLEENDAILYQNIAKKIVDNTINKFADFELDHDGIIGGGTVAFHRDVENEVPIIYTDYFFIEALLRLQGKEFNIW</sequence>
<comment type="caution">
    <text evidence="5">The sequence shown here is derived from an EMBL/GenBank/DDBJ whole genome shotgun (WGS) entry which is preliminary data.</text>
</comment>
<gene>
    <name evidence="5" type="ORF">C7P63_07220</name>
</gene>
<evidence type="ECO:0000256" key="1">
    <source>
        <dbReference type="ARBA" id="ARBA00022801"/>
    </source>
</evidence>
<reference evidence="5 6" key="1">
    <citation type="submission" date="2018-03" db="EMBL/GenBank/DDBJ databases">
        <authorList>
            <person name="Gulvik C.A."/>
        </authorList>
    </citation>
    <scope>NUCLEOTIDE SEQUENCE [LARGE SCALE GENOMIC DNA]</scope>
    <source>
        <strain evidence="5 6">JCM 31581</strain>
    </source>
</reference>
<dbReference type="GO" id="GO:0000272">
    <property type="term" value="P:polysaccharide catabolic process"/>
    <property type="evidence" value="ECO:0007669"/>
    <property type="project" value="TreeGrafter"/>
</dbReference>